<dbReference type="Proteomes" id="UP000256779">
    <property type="component" value="Unassembled WGS sequence"/>
</dbReference>
<comment type="caution">
    <text evidence="1">The sequence shown here is derived from an EMBL/GenBank/DDBJ whole genome shotgun (WGS) entry which is preliminary data.</text>
</comment>
<evidence type="ECO:0000313" key="1">
    <source>
        <dbReference type="EMBL" id="REE00208.1"/>
    </source>
</evidence>
<evidence type="ECO:0000313" key="2">
    <source>
        <dbReference type="Proteomes" id="UP000256779"/>
    </source>
</evidence>
<sequence>MIYYNPTDNDVLTQWIRYNPRTAFIMTQLGGKRSEELTQILAEIAQILTSRNIDSKDANSLITGRDFHTKIWKLALSVPLGIAVVSETMEQTTIANIYYEIGLMNALGKETLVVKTKGFKVPSDFVRTEYIKHSPNFQTALENFLNQTFEQAEYYGIMAENLDAKPLLSIDYLRRAYLITGDSSYRKKAVELLDIHEFDEHNLLMIRNYFDIK</sequence>
<reference evidence="1 2" key="1">
    <citation type="submission" date="2018-07" db="EMBL/GenBank/DDBJ databases">
        <title>Genomic Encyclopedia of Type Strains, Phase IV (KMG-IV): sequencing the most valuable type-strain genomes for metagenomic binning, comparative biology and taxonomic classification.</title>
        <authorList>
            <person name="Goeker M."/>
        </authorList>
    </citation>
    <scope>NUCLEOTIDE SEQUENCE [LARGE SCALE GENOMIC DNA]</scope>
    <source>
        <strain evidence="1 2">DSM 4134</strain>
    </source>
</reference>
<keyword evidence="2" id="KW-1185">Reference proteome</keyword>
<gene>
    <name evidence="1" type="ORF">C7460_106147</name>
</gene>
<dbReference type="EMBL" id="QREG01000006">
    <property type="protein sequence ID" value="REE00208.1"/>
    <property type="molecule type" value="Genomic_DNA"/>
</dbReference>
<dbReference type="AlphaFoldDB" id="A0A3D9L467"/>
<name>A0A3D9L467_MARFU</name>
<organism evidence="1 2">
    <name type="scientific">Marinoscillum furvescens DSM 4134</name>
    <dbReference type="NCBI Taxonomy" id="1122208"/>
    <lineage>
        <taxon>Bacteria</taxon>
        <taxon>Pseudomonadati</taxon>
        <taxon>Bacteroidota</taxon>
        <taxon>Cytophagia</taxon>
        <taxon>Cytophagales</taxon>
        <taxon>Reichenbachiellaceae</taxon>
        <taxon>Marinoscillum</taxon>
    </lineage>
</organism>
<accession>A0A3D9L467</accession>
<protein>
    <submittedName>
        <fullName evidence="1">Uncharacterized protein</fullName>
    </submittedName>
</protein>
<proteinExistence type="predicted"/>